<protein>
    <submittedName>
        <fullName evidence="1">Uncharacterized protein b220L</fullName>
    </submittedName>
</protein>
<dbReference type="RefSeq" id="YP_001497416.1">
    <property type="nucleotide sequence ID" value="NC_009898.1"/>
</dbReference>
<reference evidence="1 2" key="1">
    <citation type="journal article" date="2007" name="Virology">
        <title>Sequence and annotation of the 369-kb NY-2A and the 345-kb AR158 viruses that infect Chlorella NC64A.</title>
        <authorList>
            <person name="Fitzgerald L.A."/>
            <person name="Graves M.V."/>
            <person name="Li X."/>
            <person name="Feldblyum T."/>
            <person name="Nierman W.C."/>
            <person name="Van Etten J.L."/>
        </authorList>
    </citation>
    <scope>NUCLEOTIDE SEQUENCE [LARGE SCALE GENOMIC DNA]</scope>
    <source>
        <strain evidence="1 2">NY-2A</strain>
    </source>
</reference>
<organism evidence="1 2">
    <name type="scientific">Paramecium bursaria Chlorella virus NY2A</name>
    <name type="common">PBCV-NY2A</name>
    <dbReference type="NCBI Taxonomy" id="46021"/>
    <lineage>
        <taxon>Viruses</taxon>
        <taxon>Varidnaviria</taxon>
        <taxon>Bamfordvirae</taxon>
        <taxon>Nucleocytoviricota</taxon>
        <taxon>Megaviricetes</taxon>
        <taxon>Algavirales</taxon>
        <taxon>Phycodnaviridae</taxon>
        <taxon>Chlorovirus</taxon>
        <taxon>Chlorovirus americanus</taxon>
    </lineage>
</organism>
<gene>
    <name evidence="1" type="primary">b220L</name>
    <name evidence="1" type="ORF">NY2A_b220L</name>
</gene>
<dbReference type="KEGG" id="vg:5659304"/>
<accession>A7IW95</accession>
<dbReference type="Proteomes" id="UP000202419">
    <property type="component" value="Segment"/>
</dbReference>
<organismHost>
    <name type="scientific">Chlorella</name>
    <dbReference type="NCBI Taxonomy" id="3071"/>
</organismHost>
<evidence type="ECO:0000313" key="2">
    <source>
        <dbReference type="Proteomes" id="UP000202419"/>
    </source>
</evidence>
<sequence length="149" mass="18181">MLRMVVVRSSFRRACRYRAHLYHFLNPCRDRDFRDESRVYYLYHEEPSRFLFCSSIIQDTTTETREHEEDVLHRLSFYTDIHSSNSVVRTFAHVLLCVQTPRTSRPSLCSYSIPRRDSCRDHRQSSILRRRDHRMSYMKIRSHVYEPIF</sequence>
<dbReference type="EMBL" id="DQ491002">
    <property type="protein sequence ID" value="ABT14619.1"/>
    <property type="molecule type" value="Genomic_DNA"/>
</dbReference>
<name>A7IW95_PBCVN</name>
<proteinExistence type="predicted"/>
<evidence type="ECO:0000313" key="1">
    <source>
        <dbReference type="EMBL" id="ABT14619.1"/>
    </source>
</evidence>
<dbReference type="GeneID" id="5659304"/>
<keyword evidence="2" id="KW-1185">Reference proteome</keyword>